<protein>
    <submittedName>
        <fullName evidence="2">Uncharacterized protein</fullName>
    </submittedName>
</protein>
<proteinExistence type="predicted"/>
<organism evidence="2 3">
    <name type="scientific">Rangifer tarandus platyrhynchus</name>
    <name type="common">Svalbard reindeer</name>
    <dbReference type="NCBI Taxonomy" id="3082113"/>
    <lineage>
        <taxon>Eukaryota</taxon>
        <taxon>Metazoa</taxon>
        <taxon>Chordata</taxon>
        <taxon>Craniata</taxon>
        <taxon>Vertebrata</taxon>
        <taxon>Euteleostomi</taxon>
        <taxon>Mammalia</taxon>
        <taxon>Eutheria</taxon>
        <taxon>Laurasiatheria</taxon>
        <taxon>Artiodactyla</taxon>
        <taxon>Ruminantia</taxon>
        <taxon>Pecora</taxon>
        <taxon>Cervidae</taxon>
        <taxon>Odocoileinae</taxon>
        <taxon>Rangifer</taxon>
    </lineage>
</organism>
<evidence type="ECO:0000313" key="2">
    <source>
        <dbReference type="EMBL" id="CAI9164897.1"/>
    </source>
</evidence>
<evidence type="ECO:0000313" key="3">
    <source>
        <dbReference type="Proteomes" id="UP001176941"/>
    </source>
</evidence>
<evidence type="ECO:0000256" key="1">
    <source>
        <dbReference type="SAM" id="MobiDB-lite"/>
    </source>
</evidence>
<keyword evidence="3" id="KW-1185">Reference proteome</keyword>
<accession>A0ABN8YTI0</accession>
<dbReference type="EMBL" id="OX459959">
    <property type="protein sequence ID" value="CAI9164897.1"/>
    <property type="molecule type" value="Genomic_DNA"/>
</dbReference>
<dbReference type="Proteomes" id="UP001176941">
    <property type="component" value="Chromosome 23"/>
</dbReference>
<sequence length="113" mass="12145">MNYHFSVGICRSPVIFPFSAIFTRAHTRGHTHGSVSAGPPHASPEREHRAGADGRAGDAGGDPLRIKLRTANAFSEELPIDAGWPRRPRGAERQEPALCVVPRGWEAALAGRA</sequence>
<name>A0ABN8YTI0_RANTA</name>
<feature type="region of interest" description="Disordered" evidence="1">
    <location>
        <begin position="29"/>
        <end position="63"/>
    </location>
</feature>
<feature type="compositionally biased region" description="Basic and acidic residues" evidence="1">
    <location>
        <begin position="43"/>
        <end position="56"/>
    </location>
</feature>
<reference evidence="2" key="1">
    <citation type="submission" date="2023-04" db="EMBL/GenBank/DDBJ databases">
        <authorList>
            <consortium name="ELIXIR-Norway"/>
        </authorList>
    </citation>
    <scope>NUCLEOTIDE SEQUENCE [LARGE SCALE GENOMIC DNA]</scope>
</reference>
<gene>
    <name evidence="2" type="ORF">MRATA1EN1_LOCUS13859</name>
</gene>